<evidence type="ECO:0000313" key="2">
    <source>
        <dbReference type="EMBL" id="OIO15729.1"/>
    </source>
</evidence>
<feature type="domain" description="Ribosomal RNA large subunit methyltransferase K/L-like methyltransferase" evidence="1">
    <location>
        <begin position="200"/>
        <end position="313"/>
    </location>
</feature>
<comment type="caution">
    <text evidence="2">The sequence shown here is derived from an EMBL/GenBank/DDBJ whole genome shotgun (WGS) entry which is preliminary data.</text>
</comment>
<dbReference type="GO" id="GO:0016423">
    <property type="term" value="F:tRNA (guanine) methyltransferase activity"/>
    <property type="evidence" value="ECO:0007669"/>
    <property type="project" value="TreeGrafter"/>
</dbReference>
<dbReference type="Gene3D" id="3.40.50.150">
    <property type="entry name" value="Vaccinia Virus protein VP39"/>
    <property type="match status" value="1"/>
</dbReference>
<name>A0A1J4TX34_9BACT</name>
<dbReference type="Proteomes" id="UP000183120">
    <property type="component" value="Unassembled WGS sequence"/>
</dbReference>
<dbReference type="PANTHER" id="PTHR14911:SF13">
    <property type="entry name" value="TRNA (GUANINE(6)-N2)-METHYLTRANSFERASE THUMP3"/>
    <property type="match status" value="1"/>
</dbReference>
<dbReference type="InterPro" id="IPR000241">
    <property type="entry name" value="RlmKL-like_Mtase"/>
</dbReference>
<reference evidence="2 3" key="1">
    <citation type="journal article" date="2016" name="Environ. Microbiol.">
        <title>Genomic resolution of a cold subsurface aquifer community provides metabolic insights for novel microbes adapted to high CO concentrations.</title>
        <authorList>
            <person name="Probst A.J."/>
            <person name="Castelle C.J."/>
            <person name="Singh A."/>
            <person name="Brown C.T."/>
            <person name="Anantharaman K."/>
            <person name="Sharon I."/>
            <person name="Hug L.A."/>
            <person name="Burstein D."/>
            <person name="Emerson J.B."/>
            <person name="Thomas B.C."/>
            <person name="Banfield J.F."/>
        </authorList>
    </citation>
    <scope>NUCLEOTIDE SEQUENCE [LARGE SCALE GENOMIC DNA]</scope>
    <source>
        <strain evidence="2">CG1_02_37_22</strain>
    </source>
</reference>
<dbReference type="InterPro" id="IPR029063">
    <property type="entry name" value="SAM-dependent_MTases_sf"/>
</dbReference>
<dbReference type="AlphaFoldDB" id="A0A1J4TX34"/>
<accession>A0A1J4TX34</accession>
<dbReference type="EMBL" id="MNUY01000001">
    <property type="protein sequence ID" value="OIO15729.1"/>
    <property type="molecule type" value="Genomic_DNA"/>
</dbReference>
<evidence type="ECO:0000313" key="3">
    <source>
        <dbReference type="Proteomes" id="UP000183120"/>
    </source>
</evidence>
<dbReference type="GO" id="GO:0030488">
    <property type="term" value="P:tRNA methylation"/>
    <property type="evidence" value="ECO:0007669"/>
    <property type="project" value="TreeGrafter"/>
</dbReference>
<dbReference type="SUPFAM" id="SSF53335">
    <property type="entry name" value="S-adenosyl-L-methionine-dependent methyltransferases"/>
    <property type="match status" value="1"/>
</dbReference>
<gene>
    <name evidence="2" type="ORF">AUJ73_00070</name>
</gene>
<sequence length="423" mass="48098">MKRYFFILGRNPDLSVLELISVFDNRTIPYKICLVSREAGIFELGEKNQISELIKIFGGTVKIGEIMDEIGFSDDYSEFEKILSASNLIKKYLPSIEGKAHFGISIYDVGGDNLYLSKITSQLKTLNIQIKDNLREKGIHAGFVKIKNRFLSSVSVEKNQLINKGMELVILVSKEKLLFGKSLRVQEFSDFSLRDVGRPYRDKKSGIIPPKLARMMINIAQVDRGDILLDPFCGSGTLLQEAVVLGYKHIIGSDISAKAIADTKNNLNWLFGQFQELKREIYDMNLIQADVSNLYSSIKEARIGAIITEPYLGPPLSHKPGINEVKETISNLSRLYLKAFTQFSKILDPDGRVVIIFPCFEISGNLFFLDILQDIRNLGFETHHYKIDNSWSSYLKFTKRGSIIYSSEIKFFQREILSFVKIK</sequence>
<dbReference type="STRING" id="1805209.AUJ73_00070"/>
<dbReference type="PANTHER" id="PTHR14911">
    <property type="entry name" value="THUMP DOMAIN-CONTAINING"/>
    <property type="match status" value="1"/>
</dbReference>
<dbReference type="CDD" id="cd02440">
    <property type="entry name" value="AdoMet_MTases"/>
    <property type="match status" value="1"/>
</dbReference>
<protein>
    <recommendedName>
        <fullName evidence="1">Ribosomal RNA large subunit methyltransferase K/L-like methyltransferase domain-containing protein</fullName>
    </recommendedName>
</protein>
<proteinExistence type="predicted"/>
<organism evidence="2 3">
    <name type="scientific">Candidatus Gottesmanbacteria bacterium CG1_02_37_22</name>
    <dbReference type="NCBI Taxonomy" id="1805209"/>
    <lineage>
        <taxon>Bacteria</taxon>
        <taxon>Candidatus Gottesmaniibacteriota</taxon>
    </lineage>
</organism>
<dbReference type="Pfam" id="PF01170">
    <property type="entry name" value="UPF0020"/>
    <property type="match status" value="1"/>
</dbReference>
<evidence type="ECO:0000259" key="1">
    <source>
        <dbReference type="Pfam" id="PF01170"/>
    </source>
</evidence>